<sequence length="73" mass="8323">MLGRQASVGVFSFIEDDIVTDLLLVKYHAPVGIDMWHHRKTTCIVMKLKFEADNGLGEWLGRIAEGWSHTFMC</sequence>
<dbReference type="OrthoDB" id="361536at2759"/>
<dbReference type="RefSeq" id="XP_024346129.1">
    <property type="nucleotide sequence ID" value="XM_024499464.1"/>
</dbReference>
<gene>
    <name evidence="1" type="ORF">EGR_10215</name>
</gene>
<organism evidence="1 2">
    <name type="scientific">Echinococcus granulosus</name>
    <name type="common">Hydatid tapeworm</name>
    <dbReference type="NCBI Taxonomy" id="6210"/>
    <lineage>
        <taxon>Eukaryota</taxon>
        <taxon>Metazoa</taxon>
        <taxon>Spiralia</taxon>
        <taxon>Lophotrochozoa</taxon>
        <taxon>Platyhelminthes</taxon>
        <taxon>Cestoda</taxon>
        <taxon>Eucestoda</taxon>
        <taxon>Cyclophyllidea</taxon>
        <taxon>Taeniidae</taxon>
        <taxon>Echinococcus</taxon>
        <taxon>Echinococcus granulosus group</taxon>
    </lineage>
</organism>
<dbReference type="Proteomes" id="UP000019149">
    <property type="component" value="Unassembled WGS sequence"/>
</dbReference>
<name>W6U1M5_ECHGR</name>
<dbReference type="AlphaFoldDB" id="W6U1M5"/>
<dbReference type="CTD" id="36345930"/>
<proteinExistence type="predicted"/>
<dbReference type="GeneID" id="36345930"/>
<evidence type="ECO:0000313" key="1">
    <source>
        <dbReference type="EMBL" id="EUB54933.1"/>
    </source>
</evidence>
<comment type="caution">
    <text evidence="1">The sequence shown here is derived from an EMBL/GenBank/DDBJ whole genome shotgun (WGS) entry which is preliminary data.</text>
</comment>
<evidence type="ECO:0000313" key="2">
    <source>
        <dbReference type="Proteomes" id="UP000019149"/>
    </source>
</evidence>
<accession>W6U1M5</accession>
<dbReference type="EMBL" id="APAU02000199">
    <property type="protein sequence ID" value="EUB54933.1"/>
    <property type="molecule type" value="Genomic_DNA"/>
</dbReference>
<dbReference type="KEGG" id="egl:EGR_10215"/>
<keyword evidence="2" id="KW-1185">Reference proteome</keyword>
<protein>
    <submittedName>
        <fullName evidence="1">Uncharacterized protein</fullName>
    </submittedName>
</protein>
<reference evidence="1 2" key="1">
    <citation type="journal article" date="2013" name="Nat. Genet.">
        <title>The genome of the hydatid tapeworm Echinococcus granulosus.</title>
        <authorList>
            <person name="Zheng H."/>
            <person name="Zhang W."/>
            <person name="Zhang L."/>
            <person name="Zhang Z."/>
            <person name="Li J."/>
            <person name="Lu G."/>
            <person name="Zhu Y."/>
            <person name="Wang Y."/>
            <person name="Huang Y."/>
            <person name="Liu J."/>
            <person name="Kang H."/>
            <person name="Chen J."/>
            <person name="Wang L."/>
            <person name="Chen A."/>
            <person name="Yu S."/>
            <person name="Gao Z."/>
            <person name="Jin L."/>
            <person name="Gu W."/>
            <person name="Wang Z."/>
            <person name="Zhao L."/>
            <person name="Shi B."/>
            <person name="Wen H."/>
            <person name="Lin R."/>
            <person name="Jones M.K."/>
            <person name="Brejova B."/>
            <person name="Vinar T."/>
            <person name="Zhao G."/>
            <person name="McManus D.P."/>
            <person name="Chen Z."/>
            <person name="Zhou Y."/>
            <person name="Wang S."/>
        </authorList>
    </citation>
    <scope>NUCLEOTIDE SEQUENCE [LARGE SCALE GENOMIC DNA]</scope>
</reference>